<gene>
    <name evidence="1" type="ORF">HELGO_WM63684</name>
</gene>
<protein>
    <recommendedName>
        <fullName evidence="2">PIN domain-containing protein</fullName>
    </recommendedName>
</protein>
<name>A0A6S6UDU5_9BACT</name>
<feature type="non-terminal residue" evidence="1">
    <location>
        <position position="1"/>
    </location>
</feature>
<reference evidence="1" key="1">
    <citation type="submission" date="2020-01" db="EMBL/GenBank/DDBJ databases">
        <authorList>
            <person name="Meier V. D."/>
            <person name="Meier V D."/>
        </authorList>
    </citation>
    <scope>NUCLEOTIDE SEQUENCE</scope>
    <source>
        <strain evidence="1">HLG_WM_MAG_03</strain>
    </source>
</reference>
<evidence type="ECO:0008006" key="2">
    <source>
        <dbReference type="Google" id="ProtNLM"/>
    </source>
</evidence>
<proteinExistence type="predicted"/>
<dbReference type="EMBL" id="CACVAR010000397">
    <property type="protein sequence ID" value="CAA6825926.1"/>
    <property type="molecule type" value="Genomic_DNA"/>
</dbReference>
<accession>A0A6S6UDU5</accession>
<organism evidence="1">
    <name type="scientific">uncultured Sulfurovum sp</name>
    <dbReference type="NCBI Taxonomy" id="269237"/>
    <lineage>
        <taxon>Bacteria</taxon>
        <taxon>Pseudomonadati</taxon>
        <taxon>Campylobacterota</taxon>
        <taxon>Epsilonproteobacteria</taxon>
        <taxon>Campylobacterales</taxon>
        <taxon>Sulfurovaceae</taxon>
        <taxon>Sulfurovum</taxon>
        <taxon>environmental samples</taxon>
    </lineage>
</organism>
<dbReference type="AlphaFoldDB" id="A0A6S6UDU5"/>
<sequence>SYYDSLIVSAGLQAGATVLYSEDMQHQLKINDTLTIVNPFV</sequence>
<evidence type="ECO:0000313" key="1">
    <source>
        <dbReference type="EMBL" id="CAA6825926.1"/>
    </source>
</evidence>